<feature type="region of interest" description="Disordered" evidence="1">
    <location>
        <begin position="1"/>
        <end position="43"/>
    </location>
</feature>
<reference evidence="2" key="2">
    <citation type="journal article" date="2024" name="Plant">
        <title>Genomic evolution and insights into agronomic trait innovations of Sesamum species.</title>
        <authorList>
            <person name="Miao H."/>
            <person name="Wang L."/>
            <person name="Qu L."/>
            <person name="Liu H."/>
            <person name="Sun Y."/>
            <person name="Le M."/>
            <person name="Wang Q."/>
            <person name="Wei S."/>
            <person name="Zheng Y."/>
            <person name="Lin W."/>
            <person name="Duan Y."/>
            <person name="Cao H."/>
            <person name="Xiong S."/>
            <person name="Wang X."/>
            <person name="Wei L."/>
            <person name="Li C."/>
            <person name="Ma Q."/>
            <person name="Ju M."/>
            <person name="Zhao R."/>
            <person name="Li G."/>
            <person name="Mu C."/>
            <person name="Tian Q."/>
            <person name="Mei H."/>
            <person name="Zhang T."/>
            <person name="Gao T."/>
            <person name="Zhang H."/>
        </authorList>
    </citation>
    <scope>NUCLEOTIDE SEQUENCE</scope>
    <source>
        <strain evidence="2">G02</strain>
    </source>
</reference>
<name>A0AAW2J6A1_SESRA</name>
<reference evidence="2" key="1">
    <citation type="submission" date="2020-06" db="EMBL/GenBank/DDBJ databases">
        <authorList>
            <person name="Li T."/>
            <person name="Hu X."/>
            <person name="Zhang T."/>
            <person name="Song X."/>
            <person name="Zhang H."/>
            <person name="Dai N."/>
            <person name="Sheng W."/>
            <person name="Hou X."/>
            <person name="Wei L."/>
        </authorList>
    </citation>
    <scope>NUCLEOTIDE SEQUENCE</scope>
    <source>
        <strain evidence="2">G02</strain>
        <tissue evidence="2">Leaf</tissue>
    </source>
</reference>
<evidence type="ECO:0008006" key="3">
    <source>
        <dbReference type="Google" id="ProtNLM"/>
    </source>
</evidence>
<protein>
    <recommendedName>
        <fullName evidence="3">DUF4283 domain-containing protein</fullName>
    </recommendedName>
</protein>
<sequence length="443" mass="48419">MLSSLSHTSHTTSSSHSHLPADDGVNRGVAAGDSPGGRQPTLNSLEERVRQEFDFPEFYSLASRVLDGDEESLGKLLDLKARWERRFPDHNRARRLFPRFPSKPTFLPRRSIIQPVAELADLADQNDPVPIADDEATPVGNPAQEVQENLPNSQSGPSSANSPVQESEVFIGKVKLAMDKSDCIAEAFLNSSRKTLRYIPPISQNEEIIIKPTPAMVAQGLCHGEWVFLFPIQDDGIHGGGDRRGPLAIPRAAGGPETMGTGDDSATSEASSGSDLDTHTSPSMEYWTEEGLSAVASGIGTPLYSDKITKNCLRLDFARVCVMLDFHSQLPKHLVVLSPILSEGKEVPIKVDIEYEWLPLRCKQCCSLGHTANSCPEVKVVKQRVPVTVYVQKQRTVVSHVTRGPNDDVETTSGQVEPRGVLALLSRPQMLGETWLCPQPHNA</sequence>
<proteinExistence type="predicted"/>
<feature type="compositionally biased region" description="Polar residues" evidence="1">
    <location>
        <begin position="264"/>
        <end position="282"/>
    </location>
</feature>
<feature type="compositionally biased region" description="Low complexity" evidence="1">
    <location>
        <begin position="1"/>
        <end position="18"/>
    </location>
</feature>
<gene>
    <name evidence="2" type="ORF">Sradi_7060000</name>
</gene>
<feature type="region of interest" description="Disordered" evidence="1">
    <location>
        <begin position="246"/>
        <end position="282"/>
    </location>
</feature>
<organism evidence="2">
    <name type="scientific">Sesamum radiatum</name>
    <name type="common">Black benniseed</name>
    <dbReference type="NCBI Taxonomy" id="300843"/>
    <lineage>
        <taxon>Eukaryota</taxon>
        <taxon>Viridiplantae</taxon>
        <taxon>Streptophyta</taxon>
        <taxon>Embryophyta</taxon>
        <taxon>Tracheophyta</taxon>
        <taxon>Spermatophyta</taxon>
        <taxon>Magnoliopsida</taxon>
        <taxon>eudicotyledons</taxon>
        <taxon>Gunneridae</taxon>
        <taxon>Pentapetalae</taxon>
        <taxon>asterids</taxon>
        <taxon>lamiids</taxon>
        <taxon>Lamiales</taxon>
        <taxon>Pedaliaceae</taxon>
        <taxon>Sesamum</taxon>
    </lineage>
</organism>
<dbReference type="InterPro" id="IPR040256">
    <property type="entry name" value="At4g02000-like"/>
</dbReference>
<comment type="caution">
    <text evidence="2">The sequence shown here is derived from an EMBL/GenBank/DDBJ whole genome shotgun (WGS) entry which is preliminary data.</text>
</comment>
<feature type="region of interest" description="Disordered" evidence="1">
    <location>
        <begin position="127"/>
        <end position="165"/>
    </location>
</feature>
<dbReference type="PANTHER" id="PTHR31286:SF180">
    <property type="entry name" value="OS10G0362600 PROTEIN"/>
    <property type="match status" value="1"/>
</dbReference>
<dbReference type="EMBL" id="JACGWJ010000652">
    <property type="protein sequence ID" value="KAL0289989.1"/>
    <property type="molecule type" value="Genomic_DNA"/>
</dbReference>
<evidence type="ECO:0000313" key="2">
    <source>
        <dbReference type="EMBL" id="KAL0289989.1"/>
    </source>
</evidence>
<accession>A0AAW2J6A1</accession>
<evidence type="ECO:0000256" key="1">
    <source>
        <dbReference type="SAM" id="MobiDB-lite"/>
    </source>
</evidence>
<dbReference type="AlphaFoldDB" id="A0AAW2J6A1"/>
<dbReference type="PANTHER" id="PTHR31286">
    <property type="entry name" value="GLYCINE-RICH CELL WALL STRUCTURAL PROTEIN 1.8-LIKE"/>
    <property type="match status" value="1"/>
</dbReference>
<feature type="compositionally biased region" description="Polar residues" evidence="1">
    <location>
        <begin position="144"/>
        <end position="165"/>
    </location>
</feature>